<comment type="caution">
    <text evidence="1">The sequence shown here is derived from an EMBL/GenBank/DDBJ whole genome shotgun (WGS) entry which is preliminary data.</text>
</comment>
<organism evidence="1 2">
    <name type="scientific">Hexamita inflata</name>
    <dbReference type="NCBI Taxonomy" id="28002"/>
    <lineage>
        <taxon>Eukaryota</taxon>
        <taxon>Metamonada</taxon>
        <taxon>Diplomonadida</taxon>
        <taxon>Hexamitidae</taxon>
        <taxon>Hexamitinae</taxon>
        <taxon>Hexamita</taxon>
    </lineage>
</organism>
<keyword evidence="2" id="KW-1185">Reference proteome</keyword>
<name>A0ABP1KC92_9EUKA</name>
<accession>A0ABP1KC92</accession>
<dbReference type="Proteomes" id="UP001642409">
    <property type="component" value="Unassembled WGS sequence"/>
</dbReference>
<protein>
    <submittedName>
        <fullName evidence="1">Hypothetical_protein</fullName>
    </submittedName>
</protein>
<reference evidence="1 2" key="1">
    <citation type="submission" date="2024-07" db="EMBL/GenBank/DDBJ databases">
        <authorList>
            <person name="Akdeniz Z."/>
        </authorList>
    </citation>
    <scope>NUCLEOTIDE SEQUENCE [LARGE SCALE GENOMIC DNA]</scope>
</reference>
<evidence type="ECO:0000313" key="2">
    <source>
        <dbReference type="Proteomes" id="UP001642409"/>
    </source>
</evidence>
<dbReference type="EMBL" id="CAXDID020000216">
    <property type="protein sequence ID" value="CAL6057837.1"/>
    <property type="molecule type" value="Genomic_DNA"/>
</dbReference>
<sequence length="100" mass="11672">MYDILTIKSYGQNQVAAESLTKYKASQIKLYVGNQQFVLRKQTEFLQNQKTQILKLEADALELNLNCWCTSRYTLGIITIFASDQYLKIYSDRTNLDHRV</sequence>
<evidence type="ECO:0000313" key="1">
    <source>
        <dbReference type="EMBL" id="CAL6057837.1"/>
    </source>
</evidence>
<proteinExistence type="predicted"/>
<gene>
    <name evidence="1" type="ORF">HINF_LOCUS47727</name>
</gene>